<evidence type="ECO:0000256" key="1">
    <source>
        <dbReference type="SAM" id="SignalP"/>
    </source>
</evidence>
<dbReference type="Proteomes" id="UP000777935">
    <property type="component" value="Unassembled WGS sequence"/>
</dbReference>
<organism evidence="2 3">
    <name type="scientific">Parasulfitobacter algicola</name>
    <dbReference type="NCBI Taxonomy" id="2614809"/>
    <lineage>
        <taxon>Bacteria</taxon>
        <taxon>Pseudomonadati</taxon>
        <taxon>Pseudomonadota</taxon>
        <taxon>Alphaproteobacteria</taxon>
        <taxon>Rhodobacterales</taxon>
        <taxon>Roseobacteraceae</taxon>
        <taxon>Parasulfitobacter</taxon>
    </lineage>
</organism>
<proteinExistence type="predicted"/>
<accession>A0ABX2IT26</accession>
<dbReference type="RefSeq" id="WP_174139189.1">
    <property type="nucleotide sequence ID" value="NZ_JABUFE010000009.1"/>
</dbReference>
<keyword evidence="1" id="KW-0732">Signal</keyword>
<name>A0ABX2IT26_9RHOB</name>
<dbReference type="EMBL" id="JABUFE010000009">
    <property type="protein sequence ID" value="NSX56041.1"/>
    <property type="molecule type" value="Genomic_DNA"/>
</dbReference>
<evidence type="ECO:0000313" key="3">
    <source>
        <dbReference type="Proteomes" id="UP000777935"/>
    </source>
</evidence>
<keyword evidence="3" id="KW-1185">Reference proteome</keyword>
<sequence>MRPLLVALTTAVTLVALPAAAGGFSVSFPTLTYPAPQPDVLKGCVDATTVKSDICTKK</sequence>
<feature type="signal peptide" evidence="1">
    <location>
        <begin position="1"/>
        <end position="21"/>
    </location>
</feature>
<feature type="chain" id="PRO_5046561501" evidence="1">
    <location>
        <begin position="22"/>
        <end position="58"/>
    </location>
</feature>
<gene>
    <name evidence="2" type="ORF">HRQ87_14655</name>
</gene>
<evidence type="ECO:0000313" key="2">
    <source>
        <dbReference type="EMBL" id="NSX56041.1"/>
    </source>
</evidence>
<protein>
    <submittedName>
        <fullName evidence="2">Uncharacterized protein</fullName>
    </submittedName>
</protein>
<comment type="caution">
    <text evidence="2">The sequence shown here is derived from an EMBL/GenBank/DDBJ whole genome shotgun (WGS) entry which is preliminary data.</text>
</comment>
<reference evidence="2 3" key="1">
    <citation type="submission" date="2020-06" db="EMBL/GenBank/DDBJ databases">
        <title>Sulfitobacter algicola sp. nov., isolated from green algae.</title>
        <authorList>
            <person name="Wang C."/>
        </authorList>
    </citation>
    <scope>NUCLEOTIDE SEQUENCE [LARGE SCALE GENOMIC DNA]</scope>
    <source>
        <strain evidence="2 3">1151</strain>
    </source>
</reference>